<dbReference type="AlphaFoldDB" id="A0A9E7R5V1"/>
<evidence type="ECO:0000313" key="1">
    <source>
        <dbReference type="EMBL" id="UWM55268.1"/>
    </source>
</evidence>
<keyword evidence="2" id="KW-1185">Reference proteome</keyword>
<dbReference type="GeneID" id="74941366"/>
<reference evidence="1" key="1">
    <citation type="submission" date="2022-09" db="EMBL/GenBank/DDBJ databases">
        <title>Diverse halophilic archaea isolated from saline environments.</title>
        <authorList>
            <person name="Cui H.-L."/>
        </authorList>
    </citation>
    <scope>NUCLEOTIDE SEQUENCE</scope>
    <source>
        <strain evidence="1">ZS-35-S2</strain>
    </source>
</reference>
<proteinExistence type="predicted"/>
<sequence>MTTTSTPARRDDERRPLERTVIEHPSGGSGVVFYEPSDDLAMTAFVAVDADAVFDLATMR</sequence>
<evidence type="ECO:0000313" key="2">
    <source>
        <dbReference type="Proteomes" id="UP001057580"/>
    </source>
</evidence>
<organism evidence="1 2">
    <name type="scientific">Salinirubellus salinus</name>
    <dbReference type="NCBI Taxonomy" id="1364945"/>
    <lineage>
        <taxon>Archaea</taxon>
        <taxon>Methanobacteriati</taxon>
        <taxon>Methanobacteriota</taxon>
        <taxon>Stenosarchaea group</taxon>
        <taxon>Halobacteria</taxon>
        <taxon>Halobacteriales</taxon>
        <taxon>Natronomonadaceae</taxon>
        <taxon>Salinirubellus</taxon>
    </lineage>
</organism>
<dbReference type="Proteomes" id="UP001057580">
    <property type="component" value="Chromosome"/>
</dbReference>
<dbReference type="KEGG" id="ssai:N0B31_03050"/>
<dbReference type="RefSeq" id="WP_260594325.1">
    <property type="nucleotide sequence ID" value="NZ_CP104003.1"/>
</dbReference>
<dbReference type="EMBL" id="CP104003">
    <property type="protein sequence ID" value="UWM55268.1"/>
    <property type="molecule type" value="Genomic_DNA"/>
</dbReference>
<protein>
    <submittedName>
        <fullName evidence="1">Uncharacterized protein</fullName>
    </submittedName>
</protein>
<name>A0A9E7R5V1_9EURY</name>
<gene>
    <name evidence="1" type="ORF">N0B31_03050</name>
</gene>
<accession>A0A9E7R5V1</accession>